<evidence type="ECO:0000313" key="3">
    <source>
        <dbReference type="Proteomes" id="UP000295678"/>
    </source>
</evidence>
<dbReference type="PROSITE" id="PS51318">
    <property type="entry name" value="TAT"/>
    <property type="match status" value="1"/>
</dbReference>
<dbReference type="AlphaFoldDB" id="A0A4R3MID3"/>
<reference evidence="2 3" key="1">
    <citation type="submission" date="2019-03" db="EMBL/GenBank/DDBJ databases">
        <title>Genomic Encyclopedia of Type Strains, Phase IV (KMG-IV): sequencing the most valuable type-strain genomes for metagenomic binning, comparative biology and taxonomic classification.</title>
        <authorList>
            <person name="Goeker M."/>
        </authorList>
    </citation>
    <scope>NUCLEOTIDE SEQUENCE [LARGE SCALE GENOMIC DNA]</scope>
    <source>
        <strain evidence="2 3">DSM 19345</strain>
    </source>
</reference>
<organism evidence="2 3">
    <name type="scientific">Tepidamorphus gemmatus</name>
    <dbReference type="NCBI Taxonomy" id="747076"/>
    <lineage>
        <taxon>Bacteria</taxon>
        <taxon>Pseudomonadati</taxon>
        <taxon>Pseudomonadota</taxon>
        <taxon>Alphaproteobacteria</taxon>
        <taxon>Hyphomicrobiales</taxon>
        <taxon>Tepidamorphaceae</taxon>
        <taxon>Tepidamorphus</taxon>
    </lineage>
</organism>
<comment type="caution">
    <text evidence="2">The sequence shown here is derived from an EMBL/GenBank/DDBJ whole genome shotgun (WGS) entry which is preliminary data.</text>
</comment>
<feature type="chain" id="PRO_5020227170" description="DUF1134 domain-containing protein" evidence="1">
    <location>
        <begin position="30"/>
        <end position="195"/>
    </location>
</feature>
<keyword evidence="1" id="KW-0732">Signal</keyword>
<sequence length="195" mass="20871">MTQTRRSLIIGVAALAAGSLAPVRLIAQAGNPNAPSSYTIDEIIEEGHSFFGSVSQGLAQAVEYLFSRQGRPNGYVLGEEGGGAFIAGLRYGEGRLNTKNAGTHKVYWQGPSIGWDIGGDGARTMMLVYNLESVDDLYRYYGGVNGSAYLVAGLGVSLYSNRNIYVAPIRSGVGARLGLNIGYLKLTREPTWNPF</sequence>
<evidence type="ECO:0000256" key="1">
    <source>
        <dbReference type="SAM" id="SignalP"/>
    </source>
</evidence>
<dbReference type="Pfam" id="PF06577">
    <property type="entry name" value="EipA"/>
    <property type="match status" value="1"/>
</dbReference>
<evidence type="ECO:0000313" key="2">
    <source>
        <dbReference type="EMBL" id="TCT13392.1"/>
    </source>
</evidence>
<dbReference type="Proteomes" id="UP000295678">
    <property type="component" value="Unassembled WGS sequence"/>
</dbReference>
<dbReference type="InterPro" id="IPR006311">
    <property type="entry name" value="TAT_signal"/>
</dbReference>
<dbReference type="RefSeq" id="WP_132804784.1">
    <property type="nucleotide sequence ID" value="NZ_SMAK01000001.1"/>
</dbReference>
<dbReference type="EMBL" id="SMAK01000001">
    <property type="protein sequence ID" value="TCT13392.1"/>
    <property type="molecule type" value="Genomic_DNA"/>
</dbReference>
<dbReference type="OrthoDB" id="9796051at2"/>
<keyword evidence="3" id="KW-1185">Reference proteome</keyword>
<accession>A0A4R3MID3</accession>
<feature type="signal peptide" evidence="1">
    <location>
        <begin position="1"/>
        <end position="29"/>
    </location>
</feature>
<protein>
    <recommendedName>
        <fullName evidence="4">DUF1134 domain-containing protein</fullName>
    </recommendedName>
</protein>
<gene>
    <name evidence="2" type="ORF">EDC22_101257</name>
</gene>
<dbReference type="PIRSF" id="PIRSF033924">
    <property type="entry name" value="UCP033924"/>
    <property type="match status" value="1"/>
</dbReference>
<proteinExistence type="predicted"/>
<evidence type="ECO:0008006" key="4">
    <source>
        <dbReference type="Google" id="ProtNLM"/>
    </source>
</evidence>
<name>A0A4R3MID3_9HYPH</name>
<dbReference type="InterPro" id="IPR008325">
    <property type="entry name" value="EipA-like"/>
</dbReference>